<comment type="caution">
    <text evidence="1">The sequence shown here is derived from an EMBL/GenBank/DDBJ whole genome shotgun (WGS) entry which is preliminary data.</text>
</comment>
<protein>
    <submittedName>
        <fullName evidence="1">Uncharacterized protein</fullName>
    </submittedName>
</protein>
<organism evidence="1 2">
    <name type="scientific">Sphingobacterium tabacisoli</name>
    <dbReference type="NCBI Taxonomy" id="2044855"/>
    <lineage>
        <taxon>Bacteria</taxon>
        <taxon>Pseudomonadati</taxon>
        <taxon>Bacteroidota</taxon>
        <taxon>Sphingobacteriia</taxon>
        <taxon>Sphingobacteriales</taxon>
        <taxon>Sphingobacteriaceae</taxon>
        <taxon>Sphingobacterium</taxon>
    </lineage>
</organism>
<evidence type="ECO:0000313" key="2">
    <source>
        <dbReference type="Proteomes" id="UP001597440"/>
    </source>
</evidence>
<keyword evidence="2" id="KW-1185">Reference proteome</keyword>
<dbReference type="EMBL" id="JBHULD010000018">
    <property type="protein sequence ID" value="MFD2556381.1"/>
    <property type="molecule type" value="Genomic_DNA"/>
</dbReference>
<accession>A0ABW5L651</accession>
<name>A0ABW5L651_9SPHI</name>
<evidence type="ECO:0000313" key="1">
    <source>
        <dbReference type="EMBL" id="MFD2556381.1"/>
    </source>
</evidence>
<sequence>MKRILLCIGIFNLVLLAQGQHLNLDEVRKDFNKGVKNQELCERHLETLEKHAKSPLEKGYEAAFHMFMAKHTGNPLKKMSYFNGGKKMLEKQIKMEPNNVELRFIRLCIQYYIPTYLGYRDNIEQDKDFLVGNLYKLNDRETKGLLFSYLKGAKMYTEQELIQLGR</sequence>
<gene>
    <name evidence="1" type="ORF">ACFSQW_18440</name>
</gene>
<reference evidence="2" key="1">
    <citation type="journal article" date="2019" name="Int. J. Syst. Evol. Microbiol.">
        <title>The Global Catalogue of Microorganisms (GCM) 10K type strain sequencing project: providing services to taxonomists for standard genome sequencing and annotation.</title>
        <authorList>
            <consortium name="The Broad Institute Genomics Platform"/>
            <consortium name="The Broad Institute Genome Sequencing Center for Infectious Disease"/>
            <person name="Wu L."/>
            <person name="Ma J."/>
        </authorList>
    </citation>
    <scope>NUCLEOTIDE SEQUENCE [LARGE SCALE GENOMIC DNA]</scope>
    <source>
        <strain evidence="2">KCTC 52298</strain>
    </source>
</reference>
<proteinExistence type="predicted"/>
<dbReference type="Proteomes" id="UP001597440">
    <property type="component" value="Unassembled WGS sequence"/>
</dbReference>
<dbReference type="RefSeq" id="WP_210352554.1">
    <property type="nucleotide sequence ID" value="NZ_JAEQMU010000001.1"/>
</dbReference>